<reference evidence="14" key="1">
    <citation type="submission" date="2023-06" db="EMBL/GenBank/DDBJ databases">
        <title>Multi-omics analyses reveal the molecular pathogenesis toolkit of Lasiodiplodia hormozganensis, a cross-kingdom pathogen.</title>
        <authorList>
            <person name="Felix C."/>
            <person name="Meneses R."/>
            <person name="Goncalves M.F.M."/>
            <person name="Tilleman L."/>
            <person name="Duarte A.S."/>
            <person name="Jorrin-Novo J.V."/>
            <person name="Van De Peer Y."/>
            <person name="Deforce D."/>
            <person name="Van Nieuwerburgh F."/>
            <person name="Esteves A.C."/>
            <person name="Alves A."/>
        </authorList>
    </citation>
    <scope>NUCLEOTIDE SEQUENCE</scope>
    <source>
        <strain evidence="14">CBS 339.90</strain>
    </source>
</reference>
<dbReference type="EMBL" id="JAUJDW010000003">
    <property type="protein sequence ID" value="KAK0663839.1"/>
    <property type="molecule type" value="Genomic_DNA"/>
</dbReference>
<keyword evidence="15" id="KW-1185">Reference proteome</keyword>
<comment type="similarity">
    <text evidence="3">Belongs to the glycosyltransferase 31 family. Beta3-Gal-T subfamily.</text>
</comment>
<evidence type="ECO:0000256" key="2">
    <source>
        <dbReference type="ARBA" id="ARBA00004922"/>
    </source>
</evidence>
<evidence type="ECO:0000256" key="8">
    <source>
        <dbReference type="ARBA" id="ARBA00022741"/>
    </source>
</evidence>
<keyword evidence="11 12" id="KW-0472">Membrane</keyword>
<evidence type="ECO:0000256" key="4">
    <source>
        <dbReference type="ARBA" id="ARBA00012557"/>
    </source>
</evidence>
<keyword evidence="6" id="KW-0808">Transferase</keyword>
<keyword evidence="9" id="KW-0735">Signal-anchor</keyword>
<dbReference type="AlphaFoldDB" id="A0AA39Z4H9"/>
<evidence type="ECO:0000313" key="15">
    <source>
        <dbReference type="Proteomes" id="UP001175001"/>
    </source>
</evidence>
<keyword evidence="5" id="KW-0328">Glycosyltransferase</keyword>
<evidence type="ECO:0000256" key="12">
    <source>
        <dbReference type="SAM" id="Phobius"/>
    </source>
</evidence>
<dbReference type="InterPro" id="IPR026050">
    <property type="entry name" value="C1GALT1/C1GALT1_chp1"/>
</dbReference>
<evidence type="ECO:0000259" key="13">
    <source>
        <dbReference type="Pfam" id="PF02434"/>
    </source>
</evidence>
<dbReference type="Proteomes" id="UP001175001">
    <property type="component" value="Unassembled WGS sequence"/>
</dbReference>
<evidence type="ECO:0000256" key="9">
    <source>
        <dbReference type="ARBA" id="ARBA00022968"/>
    </source>
</evidence>
<accession>A0AA39Z4H9</accession>
<dbReference type="PANTHER" id="PTHR23033:SF47">
    <property type="entry name" value="APPLE DOMAIN-CONTAINING PROTEIN-RELATED"/>
    <property type="match status" value="1"/>
</dbReference>
<evidence type="ECO:0000256" key="5">
    <source>
        <dbReference type="ARBA" id="ARBA00022676"/>
    </source>
</evidence>
<evidence type="ECO:0000256" key="3">
    <source>
        <dbReference type="ARBA" id="ARBA00006462"/>
    </source>
</evidence>
<comment type="caution">
    <text evidence="14">The sequence shown here is derived from an EMBL/GenBank/DDBJ whole genome shotgun (WGS) entry which is preliminary data.</text>
</comment>
<proteinExistence type="inferred from homology"/>
<dbReference type="Pfam" id="PF02434">
    <property type="entry name" value="Fringe"/>
    <property type="match status" value="1"/>
</dbReference>
<dbReference type="EC" id="2.4.1.122" evidence="4"/>
<keyword evidence="7 12" id="KW-0812">Transmembrane</keyword>
<evidence type="ECO:0000256" key="11">
    <source>
        <dbReference type="ARBA" id="ARBA00023136"/>
    </source>
</evidence>
<evidence type="ECO:0000256" key="7">
    <source>
        <dbReference type="ARBA" id="ARBA00022692"/>
    </source>
</evidence>
<dbReference type="GO" id="GO:0000166">
    <property type="term" value="F:nucleotide binding"/>
    <property type="evidence" value="ECO:0007669"/>
    <property type="project" value="UniProtKB-KW"/>
</dbReference>
<sequence>MRGLQGAQSSRKAPFVVIAAACLLLSIFILRSYVEHVNFRATIGSSFHSGGDQTGCPSSLPANAGSDVLLVMKTGATEAHAKLPIHFNTTLRCVPHYVLFSDVDEEIDGYHVHDTLDSVAESVKTANADDFALYRLQQELHAQGVNLGKIITNSSEMRSKAWVLDKWKFLPLMEKALAAAPGPHTKWFVFVEADTAFVWSNLLRWLKWFDPEKPWYIGGQTWAGGSAFAHGGTGFILSRAALERLVDHLSEHPDVYPSLTADNFAGDLVLALALKSVDVPLTMGFPILQGETPYQLDYTEFHWCHPVVTWHHMSPGWVEKMWEFEQEFLRRVESNHGGGDWMKGRHQEDVEEVQRKEWNMVMRHYHVFEEFVVPYVRVPEKANWNNFSPDILQPAMVEELGQETGKEGCKRACEKLERCIQWSWAKDRADGVCRTAEVMRRGEVPDETEWDGVEMTSGWIVERVDEFMRRMEGCRKGNWIMGP</sequence>
<dbReference type="InterPro" id="IPR003378">
    <property type="entry name" value="Fringe-like_glycosylTrfase"/>
</dbReference>
<feature type="transmembrane region" description="Helical" evidence="12">
    <location>
        <begin position="12"/>
        <end position="34"/>
    </location>
</feature>
<keyword evidence="10 12" id="KW-1133">Transmembrane helix</keyword>
<evidence type="ECO:0000313" key="14">
    <source>
        <dbReference type="EMBL" id="KAK0663839.1"/>
    </source>
</evidence>
<evidence type="ECO:0000256" key="1">
    <source>
        <dbReference type="ARBA" id="ARBA00004606"/>
    </source>
</evidence>
<comment type="subcellular location">
    <subcellularLocation>
        <location evidence="1">Membrane</location>
        <topology evidence="1">Single-pass type II membrane protein</topology>
    </subcellularLocation>
</comment>
<dbReference type="PANTHER" id="PTHR23033">
    <property type="entry name" value="BETA1,3-GALACTOSYLTRANSFERASE"/>
    <property type="match status" value="1"/>
</dbReference>
<dbReference type="GO" id="GO:0016263">
    <property type="term" value="F:glycoprotein-N-acetylgalactosamine 3-beta-galactosyltransferase activity"/>
    <property type="evidence" value="ECO:0007669"/>
    <property type="project" value="UniProtKB-EC"/>
</dbReference>
<feature type="domain" description="Fringe-like glycosyltransferase" evidence="13">
    <location>
        <begin position="184"/>
        <end position="276"/>
    </location>
</feature>
<gene>
    <name evidence="14" type="ORF">DIS24_g1008</name>
</gene>
<name>A0AA39Z4H9_9PEZI</name>
<dbReference type="GO" id="GO:0016020">
    <property type="term" value="C:membrane"/>
    <property type="evidence" value="ECO:0007669"/>
    <property type="project" value="UniProtKB-SubCell"/>
</dbReference>
<evidence type="ECO:0000256" key="6">
    <source>
        <dbReference type="ARBA" id="ARBA00022679"/>
    </source>
</evidence>
<organism evidence="14 15">
    <name type="scientific">Lasiodiplodia hormozganensis</name>
    <dbReference type="NCBI Taxonomy" id="869390"/>
    <lineage>
        <taxon>Eukaryota</taxon>
        <taxon>Fungi</taxon>
        <taxon>Dikarya</taxon>
        <taxon>Ascomycota</taxon>
        <taxon>Pezizomycotina</taxon>
        <taxon>Dothideomycetes</taxon>
        <taxon>Dothideomycetes incertae sedis</taxon>
        <taxon>Botryosphaeriales</taxon>
        <taxon>Botryosphaeriaceae</taxon>
        <taxon>Lasiodiplodia</taxon>
    </lineage>
</organism>
<dbReference type="Gene3D" id="3.90.550.50">
    <property type="match status" value="1"/>
</dbReference>
<comment type="pathway">
    <text evidence="2">Protein modification; protein glycosylation.</text>
</comment>
<keyword evidence="8" id="KW-0547">Nucleotide-binding</keyword>
<protein>
    <recommendedName>
        <fullName evidence="4">N-acetylgalactosaminide beta-1,3-galactosyltransferase</fullName>
        <ecNumber evidence="4">2.4.1.122</ecNumber>
    </recommendedName>
</protein>
<evidence type="ECO:0000256" key="10">
    <source>
        <dbReference type="ARBA" id="ARBA00022989"/>
    </source>
</evidence>